<sequence length="249" mass="27000">MGILDNFERGLERAVNGAFAKTFRSGLQPVEIAAAIKRELDINAVVVDRDRILAPNSFVVRLSPTDYQRMTKLGHALSDELLQIIQKHAKRQSYQFAGGVSVKLSPDASLTDGVLQVDANTIKGSINWAPVLDIDGKRHPLTKSRTIIGRGSDADITLADTGTSRKHIEITWDGKRGHIRDLGSTNGSKVNGRAVTQAALEPDSEISIGQTRIIYRVLPQTAAPARDAAAVGDQTVAQPSVGDDFWRNL</sequence>
<feature type="domain" description="FHA" evidence="2">
    <location>
        <begin position="146"/>
        <end position="195"/>
    </location>
</feature>
<evidence type="ECO:0000313" key="3">
    <source>
        <dbReference type="EMBL" id="NIH54670.1"/>
    </source>
</evidence>
<dbReference type="Gene3D" id="2.60.200.20">
    <property type="match status" value="1"/>
</dbReference>
<dbReference type="Proteomes" id="UP000541033">
    <property type="component" value="Unassembled WGS sequence"/>
</dbReference>
<dbReference type="SMART" id="SM00240">
    <property type="entry name" value="FHA"/>
    <property type="match status" value="1"/>
</dbReference>
<dbReference type="InterPro" id="IPR000253">
    <property type="entry name" value="FHA_dom"/>
</dbReference>
<comment type="caution">
    <text evidence="3">The sequence shown here is derived from an EMBL/GenBank/DDBJ whole genome shotgun (WGS) entry which is preliminary data.</text>
</comment>
<gene>
    <name evidence="3" type="ORF">FHX76_002566</name>
</gene>
<dbReference type="CDD" id="cd00060">
    <property type="entry name" value="FHA"/>
    <property type="match status" value="1"/>
</dbReference>
<keyword evidence="4" id="KW-1185">Reference proteome</keyword>
<evidence type="ECO:0000313" key="4">
    <source>
        <dbReference type="Proteomes" id="UP000541033"/>
    </source>
</evidence>
<dbReference type="Pfam" id="PF00498">
    <property type="entry name" value="FHA"/>
    <property type="match status" value="1"/>
</dbReference>
<dbReference type="SUPFAM" id="SSF49879">
    <property type="entry name" value="SMAD/FHA domain"/>
    <property type="match status" value="1"/>
</dbReference>
<keyword evidence="1" id="KW-0597">Phosphoprotein</keyword>
<accession>A0A7X5TTX9</accession>
<dbReference type="Gene3D" id="3.30.2320.60">
    <property type="entry name" value="FhaA, phosphopeptide-binding domain (DUF3662)"/>
    <property type="match status" value="1"/>
</dbReference>
<proteinExistence type="predicted"/>
<evidence type="ECO:0000256" key="1">
    <source>
        <dbReference type="ARBA" id="ARBA00022553"/>
    </source>
</evidence>
<dbReference type="InterPro" id="IPR050923">
    <property type="entry name" value="Cell_Proc_Reg/RNA_Proc"/>
</dbReference>
<name>A0A7X5TTX9_9MICO</name>
<dbReference type="PROSITE" id="PS50006">
    <property type="entry name" value="FHA_DOMAIN"/>
    <property type="match status" value="1"/>
</dbReference>
<dbReference type="Pfam" id="PF12401">
    <property type="entry name" value="FhaA_N"/>
    <property type="match status" value="1"/>
</dbReference>
<dbReference type="AlphaFoldDB" id="A0A7X5TTX9"/>
<dbReference type="PANTHER" id="PTHR23308">
    <property type="entry name" value="NUCLEAR INHIBITOR OF PROTEIN PHOSPHATASE-1"/>
    <property type="match status" value="1"/>
</dbReference>
<dbReference type="InterPro" id="IPR022128">
    <property type="entry name" value="FhaA_N"/>
</dbReference>
<dbReference type="RefSeq" id="WP_167151158.1">
    <property type="nucleotide sequence ID" value="NZ_JAAMOX010000002.1"/>
</dbReference>
<evidence type="ECO:0000259" key="2">
    <source>
        <dbReference type="PROSITE" id="PS50006"/>
    </source>
</evidence>
<dbReference type="InterPro" id="IPR042287">
    <property type="entry name" value="FhaA_N_sf"/>
</dbReference>
<protein>
    <recommendedName>
        <fullName evidence="2">FHA domain-containing protein</fullName>
    </recommendedName>
</protein>
<reference evidence="3 4" key="1">
    <citation type="submission" date="2020-02" db="EMBL/GenBank/DDBJ databases">
        <title>Sequencing the genomes of 1000 actinobacteria strains.</title>
        <authorList>
            <person name="Klenk H.-P."/>
        </authorList>
    </citation>
    <scope>NUCLEOTIDE SEQUENCE [LARGE SCALE GENOMIC DNA]</scope>
    <source>
        <strain evidence="3 4">DSM 27960</strain>
    </source>
</reference>
<dbReference type="EMBL" id="JAAMOX010000002">
    <property type="protein sequence ID" value="NIH54670.1"/>
    <property type="molecule type" value="Genomic_DNA"/>
</dbReference>
<organism evidence="3 4">
    <name type="scientific">Lysinibacter cavernae</name>
    <dbReference type="NCBI Taxonomy" id="1640652"/>
    <lineage>
        <taxon>Bacteria</taxon>
        <taxon>Bacillati</taxon>
        <taxon>Actinomycetota</taxon>
        <taxon>Actinomycetes</taxon>
        <taxon>Micrococcales</taxon>
        <taxon>Microbacteriaceae</taxon>
        <taxon>Lysinibacter</taxon>
    </lineage>
</organism>
<dbReference type="InterPro" id="IPR008984">
    <property type="entry name" value="SMAD_FHA_dom_sf"/>
</dbReference>